<reference evidence="1" key="1">
    <citation type="submission" date="2018-05" db="EMBL/GenBank/DDBJ databases">
        <authorList>
            <person name="Lanie J.A."/>
            <person name="Ng W.-L."/>
            <person name="Kazmierczak K.M."/>
            <person name="Andrzejewski T.M."/>
            <person name="Davidsen T.M."/>
            <person name="Wayne K.J."/>
            <person name="Tettelin H."/>
            <person name="Glass J.I."/>
            <person name="Rusch D."/>
            <person name="Podicherti R."/>
            <person name="Tsui H.-C.T."/>
            <person name="Winkler M.E."/>
        </authorList>
    </citation>
    <scope>NUCLEOTIDE SEQUENCE</scope>
</reference>
<name>A0A382U9N6_9ZZZZ</name>
<sequence>MEAPAKDATILLNTNESLEVGMPDVLSAMG</sequence>
<accession>A0A382U9N6</accession>
<gene>
    <name evidence="1" type="ORF">METZ01_LOCUS383827</name>
</gene>
<dbReference type="EMBL" id="UINC01142568">
    <property type="protein sequence ID" value="SVD30973.1"/>
    <property type="molecule type" value="Genomic_DNA"/>
</dbReference>
<organism evidence="1">
    <name type="scientific">marine metagenome</name>
    <dbReference type="NCBI Taxonomy" id="408172"/>
    <lineage>
        <taxon>unclassified sequences</taxon>
        <taxon>metagenomes</taxon>
        <taxon>ecological metagenomes</taxon>
    </lineage>
</organism>
<protein>
    <submittedName>
        <fullName evidence="1">Uncharacterized protein</fullName>
    </submittedName>
</protein>
<proteinExistence type="predicted"/>
<dbReference type="AlphaFoldDB" id="A0A382U9N6"/>
<evidence type="ECO:0000313" key="1">
    <source>
        <dbReference type="EMBL" id="SVD30973.1"/>
    </source>
</evidence>